<organism evidence="13 14">
    <name type="scientific">Rhizobium subbaraonis</name>
    <dbReference type="NCBI Taxonomy" id="908946"/>
    <lineage>
        <taxon>Bacteria</taxon>
        <taxon>Pseudomonadati</taxon>
        <taxon>Pseudomonadota</taxon>
        <taxon>Alphaproteobacteria</taxon>
        <taxon>Hyphomicrobiales</taxon>
        <taxon>Rhizobiaceae</taxon>
        <taxon>Rhizobium/Agrobacterium group</taxon>
        <taxon>Rhizobium</taxon>
    </lineage>
</organism>
<dbReference type="NCBIfam" id="TIGR02789">
    <property type="entry name" value="nickel_nikB"/>
    <property type="match status" value="1"/>
</dbReference>
<evidence type="ECO:0000256" key="5">
    <source>
        <dbReference type="ARBA" id="ARBA00022692"/>
    </source>
</evidence>
<dbReference type="InterPro" id="IPR050045">
    <property type="entry name" value="Opp2B"/>
</dbReference>
<dbReference type="PROSITE" id="PS50928">
    <property type="entry name" value="ABC_TM1"/>
    <property type="match status" value="1"/>
</dbReference>
<dbReference type="Pfam" id="PF00528">
    <property type="entry name" value="BPD_transp_1"/>
    <property type="match status" value="1"/>
</dbReference>
<dbReference type="NCBIfam" id="NF045470">
    <property type="entry name" value="Opp2B"/>
    <property type="match status" value="1"/>
</dbReference>
<dbReference type="InterPro" id="IPR035906">
    <property type="entry name" value="MetI-like_sf"/>
</dbReference>
<dbReference type="AlphaFoldDB" id="A0A285UWR7"/>
<sequence>MLHYSLRRLALLLPLLLVVSFAIFTVIRLAPGDAAFAYLRLSNIPPTPEALTEARRVLGLDQPLLVQYWSWLSQAIQGDFGTSFATRRPVLQDILHFMPATLQLAGVALIFTLVVSVPLGIWSARYKDRWPDQAVRGLAFLGVSTPNFWLGFLLILTFGVWLKWLPPFGTGTFAHMIMPVAAISFMSLSINARLLRSSLLENTHARHVAWARMRGLSDRQVERRHILRNAIMPIVTATGMHLGELIGGTLVVESIFAWPGVGRYAVSAIGNKDFPVIQCFTLMMVVVFVLCNLIVDILSAALNPQLRLGEGGEA</sequence>
<reference evidence="13 14" key="1">
    <citation type="submission" date="2017-08" db="EMBL/GenBank/DDBJ databases">
        <authorList>
            <person name="de Groot N.N."/>
        </authorList>
    </citation>
    <scope>NUCLEOTIDE SEQUENCE [LARGE SCALE GENOMIC DNA]</scope>
    <source>
        <strain evidence="13 14">JC85</strain>
    </source>
</reference>
<comment type="subcellular location">
    <subcellularLocation>
        <location evidence="1 11">Cell membrane</location>
        <topology evidence="1 11">Multi-pass membrane protein</topology>
    </subcellularLocation>
</comment>
<dbReference type="GO" id="GO:0005886">
    <property type="term" value="C:plasma membrane"/>
    <property type="evidence" value="ECO:0007669"/>
    <property type="project" value="UniProtKB-SubCell"/>
</dbReference>
<dbReference type="Pfam" id="PF19300">
    <property type="entry name" value="BPD_transp_1_N"/>
    <property type="match status" value="1"/>
</dbReference>
<gene>
    <name evidence="13" type="ORF">SAMN05892877_11440</name>
</gene>
<dbReference type="InterPro" id="IPR014156">
    <property type="entry name" value="Nickel_NikB"/>
</dbReference>
<keyword evidence="2 11" id="KW-0813">Transport</keyword>
<evidence type="ECO:0000256" key="4">
    <source>
        <dbReference type="ARBA" id="ARBA00022596"/>
    </source>
</evidence>
<dbReference type="GO" id="GO:0015099">
    <property type="term" value="F:nickel cation transmembrane transporter activity"/>
    <property type="evidence" value="ECO:0007669"/>
    <property type="project" value="InterPro"/>
</dbReference>
<evidence type="ECO:0000256" key="2">
    <source>
        <dbReference type="ARBA" id="ARBA00022448"/>
    </source>
</evidence>
<proteinExistence type="inferred from homology"/>
<evidence type="ECO:0000256" key="8">
    <source>
        <dbReference type="ARBA" id="ARBA00023112"/>
    </source>
</evidence>
<keyword evidence="5 11" id="KW-0812">Transmembrane</keyword>
<accession>A0A285UWR7</accession>
<evidence type="ECO:0000256" key="6">
    <source>
        <dbReference type="ARBA" id="ARBA00022989"/>
    </source>
</evidence>
<comment type="similarity">
    <text evidence="10">Belongs to the binding-protein-dependent transport system permease family. OppBC subfamily.</text>
</comment>
<evidence type="ECO:0000256" key="9">
    <source>
        <dbReference type="ARBA" id="ARBA00023136"/>
    </source>
</evidence>
<keyword evidence="7" id="KW-0406">Ion transport</keyword>
<evidence type="ECO:0000259" key="12">
    <source>
        <dbReference type="PROSITE" id="PS50928"/>
    </source>
</evidence>
<dbReference type="InterPro" id="IPR000515">
    <property type="entry name" value="MetI-like"/>
</dbReference>
<dbReference type="GO" id="GO:0071916">
    <property type="term" value="F:dipeptide transmembrane transporter activity"/>
    <property type="evidence" value="ECO:0007669"/>
    <property type="project" value="TreeGrafter"/>
</dbReference>
<dbReference type="EMBL" id="OBQD01000014">
    <property type="protein sequence ID" value="SOC45166.1"/>
    <property type="molecule type" value="Genomic_DNA"/>
</dbReference>
<dbReference type="RefSeq" id="WP_097141768.1">
    <property type="nucleotide sequence ID" value="NZ_OBQD01000014.1"/>
</dbReference>
<evidence type="ECO:0000313" key="14">
    <source>
        <dbReference type="Proteomes" id="UP000219167"/>
    </source>
</evidence>
<feature type="transmembrane region" description="Helical" evidence="11">
    <location>
        <begin position="173"/>
        <end position="192"/>
    </location>
</feature>
<evidence type="ECO:0000256" key="10">
    <source>
        <dbReference type="ARBA" id="ARBA00024202"/>
    </source>
</evidence>
<name>A0A285UWR7_9HYPH</name>
<dbReference type="SUPFAM" id="SSF161098">
    <property type="entry name" value="MetI-like"/>
    <property type="match status" value="1"/>
</dbReference>
<dbReference type="PANTHER" id="PTHR43163">
    <property type="entry name" value="DIPEPTIDE TRANSPORT SYSTEM PERMEASE PROTEIN DPPB-RELATED"/>
    <property type="match status" value="1"/>
</dbReference>
<evidence type="ECO:0000256" key="7">
    <source>
        <dbReference type="ARBA" id="ARBA00023065"/>
    </source>
</evidence>
<dbReference type="NCBIfam" id="NF007677">
    <property type="entry name" value="PRK10352.1"/>
    <property type="match status" value="1"/>
</dbReference>
<feature type="transmembrane region" description="Helical" evidence="11">
    <location>
        <begin position="279"/>
        <end position="302"/>
    </location>
</feature>
<feature type="domain" description="ABC transmembrane type-1" evidence="12">
    <location>
        <begin position="98"/>
        <end position="295"/>
    </location>
</feature>
<dbReference type="CDD" id="cd06261">
    <property type="entry name" value="TM_PBP2"/>
    <property type="match status" value="1"/>
</dbReference>
<evidence type="ECO:0000313" key="13">
    <source>
        <dbReference type="EMBL" id="SOC45166.1"/>
    </source>
</evidence>
<keyword evidence="9 11" id="KW-0472">Membrane</keyword>
<evidence type="ECO:0000256" key="3">
    <source>
        <dbReference type="ARBA" id="ARBA00022475"/>
    </source>
</evidence>
<dbReference type="Gene3D" id="1.10.3720.10">
    <property type="entry name" value="MetI-like"/>
    <property type="match status" value="1"/>
</dbReference>
<feature type="transmembrane region" description="Helical" evidence="11">
    <location>
        <begin position="100"/>
        <end position="122"/>
    </location>
</feature>
<dbReference type="OrthoDB" id="9807402at2"/>
<dbReference type="PANTHER" id="PTHR43163:SF6">
    <property type="entry name" value="DIPEPTIDE TRANSPORT SYSTEM PERMEASE PROTEIN DPPB-RELATED"/>
    <property type="match status" value="1"/>
</dbReference>
<keyword evidence="14" id="KW-1185">Reference proteome</keyword>
<keyword evidence="3" id="KW-1003">Cell membrane</keyword>
<dbReference type="Proteomes" id="UP000219167">
    <property type="component" value="Unassembled WGS sequence"/>
</dbReference>
<keyword evidence="6 11" id="KW-1133">Transmembrane helix</keyword>
<dbReference type="InterPro" id="IPR045621">
    <property type="entry name" value="BPD_transp_1_N"/>
</dbReference>
<feature type="transmembrane region" description="Helical" evidence="11">
    <location>
        <begin position="134"/>
        <end position="161"/>
    </location>
</feature>
<protein>
    <submittedName>
        <fullName evidence="13">Nickel transport system permease protein</fullName>
    </submittedName>
</protein>
<evidence type="ECO:0000256" key="1">
    <source>
        <dbReference type="ARBA" id="ARBA00004651"/>
    </source>
</evidence>
<keyword evidence="8" id="KW-0921">Nickel transport</keyword>
<evidence type="ECO:0000256" key="11">
    <source>
        <dbReference type="RuleBase" id="RU363032"/>
    </source>
</evidence>
<keyword evidence="4" id="KW-0533">Nickel</keyword>